<evidence type="ECO:0000256" key="2">
    <source>
        <dbReference type="ARBA" id="ARBA00022801"/>
    </source>
</evidence>
<proteinExistence type="predicted"/>
<dbReference type="InterPro" id="IPR036869">
    <property type="entry name" value="J_dom_sf"/>
</dbReference>
<evidence type="ECO:0000313" key="7">
    <source>
        <dbReference type="Proteomes" id="UP000887574"/>
    </source>
</evidence>
<reference evidence="8" key="1">
    <citation type="submission" date="2022-11" db="UniProtKB">
        <authorList>
            <consortium name="WormBaseParasite"/>
        </authorList>
    </citation>
    <scope>IDENTIFICATION</scope>
</reference>
<dbReference type="PANTHER" id="PTHR11472:SF47">
    <property type="entry name" value="FANCONI ANEMIA GROUP J PROTEIN"/>
    <property type="match status" value="1"/>
</dbReference>
<dbReference type="PROSITE" id="PS51193">
    <property type="entry name" value="HELICASE_ATP_BIND_2"/>
    <property type="match status" value="1"/>
</dbReference>
<evidence type="ECO:0000256" key="3">
    <source>
        <dbReference type="ARBA" id="ARBA00022840"/>
    </source>
</evidence>
<dbReference type="Gene3D" id="3.40.50.300">
    <property type="entry name" value="P-loop containing nucleotide triphosphate hydrolases"/>
    <property type="match status" value="2"/>
</dbReference>
<dbReference type="GO" id="GO:0006289">
    <property type="term" value="P:nucleotide-excision repair"/>
    <property type="evidence" value="ECO:0007669"/>
    <property type="project" value="TreeGrafter"/>
</dbReference>
<feature type="domain" description="J" evidence="5">
    <location>
        <begin position="13"/>
        <end position="92"/>
    </location>
</feature>
<accession>A0A915DEJ3</accession>
<feature type="domain" description="Helicase ATP-binding" evidence="6">
    <location>
        <begin position="283"/>
        <end position="608"/>
    </location>
</feature>
<dbReference type="SUPFAM" id="SSF52540">
    <property type="entry name" value="P-loop containing nucleoside triphosphate hydrolases"/>
    <property type="match status" value="1"/>
</dbReference>
<dbReference type="Pfam" id="PF00226">
    <property type="entry name" value="DnaJ"/>
    <property type="match status" value="1"/>
</dbReference>
<dbReference type="WBParaSite" id="jg18752">
    <property type="protein sequence ID" value="jg18752"/>
    <property type="gene ID" value="jg18752"/>
</dbReference>
<dbReference type="SMART" id="SM00488">
    <property type="entry name" value="DEXDc2"/>
    <property type="match status" value="1"/>
</dbReference>
<dbReference type="InterPro" id="IPR010614">
    <property type="entry name" value="RAD3-like_helicase_DEAD"/>
</dbReference>
<feature type="region of interest" description="Disordered" evidence="4">
    <location>
        <begin position="83"/>
        <end position="103"/>
    </location>
</feature>
<evidence type="ECO:0000256" key="1">
    <source>
        <dbReference type="ARBA" id="ARBA00022741"/>
    </source>
</evidence>
<evidence type="ECO:0000313" key="8">
    <source>
        <dbReference type="WBParaSite" id="jg18752"/>
    </source>
</evidence>
<name>A0A915DEJ3_9BILA</name>
<keyword evidence="2" id="KW-0378">Hydrolase</keyword>
<feature type="compositionally biased region" description="Basic and acidic residues" evidence="4">
    <location>
        <begin position="86"/>
        <end position="103"/>
    </location>
</feature>
<dbReference type="GO" id="GO:1990918">
    <property type="term" value="P:double-strand break repair involved in meiotic recombination"/>
    <property type="evidence" value="ECO:0007669"/>
    <property type="project" value="TreeGrafter"/>
</dbReference>
<keyword evidence="7" id="KW-1185">Reference proteome</keyword>
<dbReference type="GO" id="GO:0016818">
    <property type="term" value="F:hydrolase activity, acting on acid anhydrides, in phosphorus-containing anhydrides"/>
    <property type="evidence" value="ECO:0007669"/>
    <property type="project" value="InterPro"/>
</dbReference>
<keyword evidence="1" id="KW-0547">Nucleotide-binding</keyword>
<dbReference type="AlphaFoldDB" id="A0A915DEJ3"/>
<dbReference type="PRINTS" id="PR00625">
    <property type="entry name" value="JDOMAIN"/>
</dbReference>
<dbReference type="CDD" id="cd06257">
    <property type="entry name" value="DnaJ"/>
    <property type="match status" value="1"/>
</dbReference>
<organism evidence="7 8">
    <name type="scientific">Ditylenchus dipsaci</name>
    <dbReference type="NCBI Taxonomy" id="166011"/>
    <lineage>
        <taxon>Eukaryota</taxon>
        <taxon>Metazoa</taxon>
        <taxon>Ecdysozoa</taxon>
        <taxon>Nematoda</taxon>
        <taxon>Chromadorea</taxon>
        <taxon>Rhabditida</taxon>
        <taxon>Tylenchina</taxon>
        <taxon>Tylenchomorpha</taxon>
        <taxon>Sphaerularioidea</taxon>
        <taxon>Anguinidae</taxon>
        <taxon>Anguininae</taxon>
        <taxon>Ditylenchus</taxon>
    </lineage>
</organism>
<dbReference type="Pfam" id="PF06733">
    <property type="entry name" value="DEAD_2"/>
    <property type="match status" value="1"/>
</dbReference>
<dbReference type="SMART" id="SM00271">
    <property type="entry name" value="DnaJ"/>
    <property type="match status" value="1"/>
</dbReference>
<keyword evidence="3" id="KW-0067">ATP-binding</keyword>
<dbReference type="PANTHER" id="PTHR11472">
    <property type="entry name" value="DNA REPAIR DEAD HELICASE RAD3/XP-D SUBFAMILY MEMBER"/>
    <property type="match status" value="1"/>
</dbReference>
<dbReference type="Proteomes" id="UP000887574">
    <property type="component" value="Unplaced"/>
</dbReference>
<sequence>MGSEKKKKKLDFDPFEFLGLEIGCQDSDIDKAYKKNALKWHPDKNPDKQEKAQAMFLKIYQAYEFLKDKTNRVEIEESIAARRRRSEYDDQRRASSSAKRKEFIDRLNAKETASFTPPTTVGTKRKSHLDHLFEEKRKTRDSTIEQLSRQAAEMMEAKLREKWKAQGIDPNEEDSNDEVKIVGGTTYIGNRTTESKPDPGLSQFDMSADEFADFEKQVLVSITLNMSSRKGFSMIKSASDFQQHKKRSVDAIKLEEEKSQSKKRQKLQAKLERNYEKMHMNGVEIFLPLGLTPYPTQKIMMIKMLQSLKNRWNAMIESPTGSGKTLALLSSSCAWLANYKLEREESRKNCRQHGVFLDLTTAATAASTSFCDSKDSLNIAANAPTTSAGDPIVDQEGSKEDVKLNTGDAHPEIKPVIYASHDISVFVQPDCTCLPIIRIYYGTRTHRQISQVVKEFARLPFGDNSILKHTILASREQSCVNKTVKGKPDVTSHCKELISGRVQADNNGCRVWDMEDLVKSLGKTCCPYFASTRTMATDADIIFCPFNYLLDPIIRSSSEVHLRDSIAILDEAHNVEDTCRDAASFEFQETELIWLLENVEDRENLTSC</sequence>
<dbReference type="GO" id="GO:0005634">
    <property type="term" value="C:nucleus"/>
    <property type="evidence" value="ECO:0007669"/>
    <property type="project" value="TreeGrafter"/>
</dbReference>
<dbReference type="InterPro" id="IPR027417">
    <property type="entry name" value="P-loop_NTPase"/>
</dbReference>
<dbReference type="GO" id="GO:0003677">
    <property type="term" value="F:DNA binding"/>
    <property type="evidence" value="ECO:0007669"/>
    <property type="project" value="InterPro"/>
</dbReference>
<evidence type="ECO:0000256" key="4">
    <source>
        <dbReference type="SAM" id="MobiDB-lite"/>
    </source>
</evidence>
<dbReference type="InterPro" id="IPR006554">
    <property type="entry name" value="Helicase-like_DEXD_c2"/>
</dbReference>
<dbReference type="InterPro" id="IPR045028">
    <property type="entry name" value="DinG/Rad3-like"/>
</dbReference>
<evidence type="ECO:0000259" key="6">
    <source>
        <dbReference type="PROSITE" id="PS51193"/>
    </source>
</evidence>
<dbReference type="SUPFAM" id="SSF46565">
    <property type="entry name" value="Chaperone J-domain"/>
    <property type="match status" value="1"/>
</dbReference>
<dbReference type="GO" id="GO:0003678">
    <property type="term" value="F:DNA helicase activity"/>
    <property type="evidence" value="ECO:0007669"/>
    <property type="project" value="InterPro"/>
</dbReference>
<dbReference type="PROSITE" id="PS50076">
    <property type="entry name" value="DNAJ_2"/>
    <property type="match status" value="1"/>
</dbReference>
<protein>
    <submittedName>
        <fullName evidence="8">Helicase ATP-binding domain-containing protein</fullName>
    </submittedName>
</protein>
<dbReference type="InterPro" id="IPR014013">
    <property type="entry name" value="Helic_SF1/SF2_ATP-bd_DinG/Rad3"/>
</dbReference>
<evidence type="ECO:0000259" key="5">
    <source>
        <dbReference type="PROSITE" id="PS50076"/>
    </source>
</evidence>
<dbReference type="Gene3D" id="1.10.287.110">
    <property type="entry name" value="DnaJ domain"/>
    <property type="match status" value="1"/>
</dbReference>
<dbReference type="GO" id="GO:0005524">
    <property type="term" value="F:ATP binding"/>
    <property type="evidence" value="ECO:0007669"/>
    <property type="project" value="UniProtKB-KW"/>
</dbReference>
<dbReference type="InterPro" id="IPR001623">
    <property type="entry name" value="DnaJ_domain"/>
</dbReference>